<accession>U9UGA4</accession>
<name>U9UGA4_RHIID</name>
<dbReference type="EMBL" id="KI278238">
    <property type="protein sequence ID" value="ESA19459.1"/>
    <property type="molecule type" value="Genomic_DNA"/>
</dbReference>
<sequence length="90" mass="10343">MLTIILTFYKILSCQDLLRPIAFLAGPSGLGRVKNLVGFPSLFCINTVTKNFLNFHGLIPPQPRLYPNSNTKCRRHVMSIDHRKIFREEN</sequence>
<gene>
    <name evidence="1" type="ORF">GLOINDRAFT_135421</name>
</gene>
<dbReference type="HOGENOM" id="CLU_2441974_0_0_1"/>
<organism evidence="1">
    <name type="scientific">Rhizophagus irregularis (strain DAOM 181602 / DAOM 197198 / MUCL 43194)</name>
    <name type="common">Arbuscular mycorrhizal fungus</name>
    <name type="synonym">Glomus intraradices</name>
    <dbReference type="NCBI Taxonomy" id="747089"/>
    <lineage>
        <taxon>Eukaryota</taxon>
        <taxon>Fungi</taxon>
        <taxon>Fungi incertae sedis</taxon>
        <taxon>Mucoromycota</taxon>
        <taxon>Glomeromycotina</taxon>
        <taxon>Glomeromycetes</taxon>
        <taxon>Glomerales</taxon>
        <taxon>Glomeraceae</taxon>
        <taxon>Rhizophagus</taxon>
    </lineage>
</organism>
<evidence type="ECO:0000313" key="1">
    <source>
        <dbReference type="EMBL" id="ESA19459.1"/>
    </source>
</evidence>
<dbReference type="AlphaFoldDB" id="U9UGA4"/>
<protein>
    <submittedName>
        <fullName evidence="1">Uncharacterized protein</fullName>
    </submittedName>
</protein>
<reference evidence="1" key="1">
    <citation type="submission" date="2013-07" db="EMBL/GenBank/DDBJ databases">
        <title>The genome of an arbuscular mycorrhizal fungus provides insights into the evolution of the oldest plant symbiosis.</title>
        <authorList>
            <consortium name="DOE Joint Genome Institute"/>
            <person name="Tisserant E."/>
            <person name="Malbreil M."/>
            <person name="Kuo A."/>
            <person name="Kohler A."/>
            <person name="Symeonidi A."/>
            <person name="Balestrini R."/>
            <person name="Charron P."/>
            <person name="Duensing N."/>
            <person name="Frei-dit-Frey N."/>
            <person name="Gianinazzi-Pearson V."/>
            <person name="Gilbert B."/>
            <person name="Handa Y."/>
            <person name="Hijri M."/>
            <person name="Kaul R."/>
            <person name="Kawaguchi M."/>
            <person name="Krajinski F."/>
            <person name="Lammers P."/>
            <person name="Lapierre D."/>
            <person name="Masclaux F.G."/>
            <person name="Murat C."/>
            <person name="Morin E."/>
            <person name="Ndikumana S."/>
            <person name="Pagni M."/>
            <person name="Petitpierre D."/>
            <person name="Requena N."/>
            <person name="Rosikiewicz P."/>
            <person name="Riley R."/>
            <person name="Saito K."/>
            <person name="San Clemente H."/>
            <person name="Shapiro H."/>
            <person name="van Tuinen D."/>
            <person name="Becard G."/>
            <person name="Bonfante P."/>
            <person name="Paszkowski U."/>
            <person name="Shachar-Hill Y."/>
            <person name="Young J.P."/>
            <person name="Sanders I.R."/>
            <person name="Henrissat B."/>
            <person name="Rensing S.A."/>
            <person name="Grigoriev I.V."/>
            <person name="Corradi N."/>
            <person name="Roux C."/>
            <person name="Martin F."/>
        </authorList>
    </citation>
    <scope>NUCLEOTIDE SEQUENCE</scope>
    <source>
        <strain evidence="1">DAOM 197198</strain>
    </source>
</reference>
<proteinExistence type="predicted"/>